<comment type="caution">
    <text evidence="1">The sequence shown here is derived from an EMBL/GenBank/DDBJ whole genome shotgun (WGS) entry which is preliminary data.</text>
</comment>
<keyword evidence="2" id="KW-1185">Reference proteome</keyword>
<protein>
    <submittedName>
        <fullName evidence="1">Uncharacterized protein</fullName>
    </submittedName>
</protein>
<dbReference type="RefSeq" id="WP_186842453.1">
    <property type="nucleotide sequence ID" value="NZ_WJBC01000011.1"/>
</dbReference>
<dbReference type="Proteomes" id="UP000603234">
    <property type="component" value="Unassembled WGS sequence"/>
</dbReference>
<proteinExistence type="predicted"/>
<gene>
    <name evidence="1" type="ORF">GH808_09025</name>
</gene>
<evidence type="ECO:0000313" key="2">
    <source>
        <dbReference type="Proteomes" id="UP000603234"/>
    </source>
</evidence>
<accession>A0ABR6WWF0</accession>
<sequence length="98" mass="11340">MKYDLTKQEMLELLSDIVQSSSVTGPAEQDLLNFLSDLRDQQPMTFLEKLLQEHPEIEIDLTIKAYTACPCAFKYEDYNPVEVCDVMSCVECWLRKTV</sequence>
<dbReference type="EMBL" id="WJBC01000011">
    <property type="protein sequence ID" value="MBC3804571.1"/>
    <property type="molecule type" value="Genomic_DNA"/>
</dbReference>
<evidence type="ECO:0000313" key="1">
    <source>
        <dbReference type="EMBL" id="MBC3804571.1"/>
    </source>
</evidence>
<reference evidence="1 2" key="1">
    <citation type="journal article" date="2020" name="mSystems">
        <title>Defining Genomic and Predicted Metabolic Features of the Acetobacterium Genus.</title>
        <authorList>
            <person name="Ross D.E."/>
            <person name="Marshall C.W."/>
            <person name="Gulliver D."/>
            <person name="May H.D."/>
            <person name="Norman R.S."/>
        </authorList>
    </citation>
    <scope>NUCLEOTIDE SEQUENCE [LARGE SCALE GENOMIC DNA]</scope>
    <source>
        <strain evidence="1 2">DSM 8238</strain>
    </source>
</reference>
<organism evidence="1 2">
    <name type="scientific">Acetobacterium fimetarium</name>
    <dbReference type="NCBI Taxonomy" id="52691"/>
    <lineage>
        <taxon>Bacteria</taxon>
        <taxon>Bacillati</taxon>
        <taxon>Bacillota</taxon>
        <taxon>Clostridia</taxon>
        <taxon>Eubacteriales</taxon>
        <taxon>Eubacteriaceae</taxon>
        <taxon>Acetobacterium</taxon>
    </lineage>
</organism>
<name>A0ABR6WWF0_9FIRM</name>